<evidence type="ECO:0000313" key="3">
    <source>
        <dbReference type="Proteomes" id="UP000824017"/>
    </source>
</evidence>
<dbReference type="InterPro" id="IPR008254">
    <property type="entry name" value="Flavodoxin/NO_synth"/>
</dbReference>
<dbReference type="SUPFAM" id="SSF52218">
    <property type="entry name" value="Flavoproteins"/>
    <property type="match status" value="1"/>
</dbReference>
<feature type="domain" description="Flavodoxin-like" evidence="1">
    <location>
        <begin position="5"/>
        <end position="172"/>
    </location>
</feature>
<dbReference type="GO" id="GO:0016651">
    <property type="term" value="F:oxidoreductase activity, acting on NAD(P)H"/>
    <property type="evidence" value="ECO:0007669"/>
    <property type="project" value="UniProtKB-ARBA"/>
</dbReference>
<dbReference type="InterPro" id="IPR054633">
    <property type="entry name" value="BilS"/>
</dbReference>
<dbReference type="PROSITE" id="PS00201">
    <property type="entry name" value="FLAVODOXIN"/>
    <property type="match status" value="1"/>
</dbReference>
<dbReference type="GO" id="GO:0010181">
    <property type="term" value="F:FMN binding"/>
    <property type="evidence" value="ECO:0007669"/>
    <property type="project" value="InterPro"/>
</dbReference>
<gene>
    <name evidence="2" type="ORF">H9817_01345</name>
</gene>
<protein>
    <submittedName>
        <fullName evidence="2">Flavodoxin family protein</fullName>
    </submittedName>
</protein>
<dbReference type="Pfam" id="PF12641">
    <property type="entry name" value="Flavodoxin_3"/>
    <property type="match status" value="1"/>
</dbReference>
<dbReference type="AlphaFoldDB" id="A0A9D2D8R2"/>
<reference evidence="2" key="1">
    <citation type="journal article" date="2021" name="PeerJ">
        <title>Extensive microbial diversity within the chicken gut microbiome revealed by metagenomics and culture.</title>
        <authorList>
            <person name="Gilroy R."/>
            <person name="Ravi A."/>
            <person name="Getino M."/>
            <person name="Pursley I."/>
            <person name="Horton D.L."/>
            <person name="Alikhan N.F."/>
            <person name="Baker D."/>
            <person name="Gharbi K."/>
            <person name="Hall N."/>
            <person name="Watson M."/>
            <person name="Adriaenssens E.M."/>
            <person name="Foster-Nyarko E."/>
            <person name="Jarju S."/>
            <person name="Secka A."/>
            <person name="Antonio M."/>
            <person name="Oren A."/>
            <person name="Chaudhuri R.R."/>
            <person name="La Ragione R."/>
            <person name="Hildebrand F."/>
            <person name="Pallen M.J."/>
        </authorList>
    </citation>
    <scope>NUCLEOTIDE SEQUENCE</scope>
    <source>
        <strain evidence="2">ChiGjej1B1-13045</strain>
    </source>
</reference>
<organism evidence="2 3">
    <name type="scientific">Candidatus Mediterraneibacter stercorigallinarum</name>
    <dbReference type="NCBI Taxonomy" id="2838686"/>
    <lineage>
        <taxon>Bacteria</taxon>
        <taxon>Bacillati</taxon>
        <taxon>Bacillota</taxon>
        <taxon>Clostridia</taxon>
        <taxon>Lachnospirales</taxon>
        <taxon>Lachnospiraceae</taxon>
        <taxon>Mediterraneibacter</taxon>
    </lineage>
</organism>
<dbReference type="EMBL" id="DXCD01000037">
    <property type="protein sequence ID" value="HIZ12561.1"/>
    <property type="molecule type" value="Genomic_DNA"/>
</dbReference>
<comment type="caution">
    <text evidence="2">The sequence shown here is derived from an EMBL/GenBank/DDBJ whole genome shotgun (WGS) entry which is preliminary data.</text>
</comment>
<dbReference type="Proteomes" id="UP000824017">
    <property type="component" value="Unassembled WGS sequence"/>
</dbReference>
<dbReference type="NCBIfam" id="NF045594">
    <property type="entry name" value="flavodox_BilS"/>
    <property type="match status" value="1"/>
</dbReference>
<accession>A0A9D2D8R2</accession>
<dbReference type="Gene3D" id="3.40.50.360">
    <property type="match status" value="1"/>
</dbReference>
<evidence type="ECO:0000259" key="1">
    <source>
        <dbReference type="Pfam" id="PF12641"/>
    </source>
</evidence>
<dbReference type="GO" id="GO:0009055">
    <property type="term" value="F:electron transfer activity"/>
    <property type="evidence" value="ECO:0007669"/>
    <property type="project" value="InterPro"/>
</dbReference>
<sequence length="176" mass="19908">MRYAVIYDSPSGNTKRLADEIKEYMDEQNGSPEECIFFGEPEPDDRKTERISGAEIVFAGFWTDKGDCSEKMKGFLESLHGRKVFLFGTAGFGGSEEYFSRILERVESHLASDNMVTGKYMCQGKMPMTVRERYETMLEENPGDARMKAMIENFDRALSHPDEADLEGLRASVSAL</sequence>
<proteinExistence type="predicted"/>
<reference evidence="2" key="2">
    <citation type="submission" date="2021-04" db="EMBL/GenBank/DDBJ databases">
        <authorList>
            <person name="Gilroy R."/>
        </authorList>
    </citation>
    <scope>NUCLEOTIDE SEQUENCE</scope>
    <source>
        <strain evidence="2">ChiGjej1B1-13045</strain>
    </source>
</reference>
<name>A0A9D2D8R2_9FIRM</name>
<dbReference type="InterPro" id="IPR029039">
    <property type="entry name" value="Flavoprotein-like_sf"/>
</dbReference>
<dbReference type="InterPro" id="IPR001226">
    <property type="entry name" value="Flavodoxin_CS"/>
</dbReference>
<evidence type="ECO:0000313" key="2">
    <source>
        <dbReference type="EMBL" id="HIZ12561.1"/>
    </source>
</evidence>